<protein>
    <submittedName>
        <fullName evidence="1">Gliding motility lipoprotein GldH</fullName>
    </submittedName>
</protein>
<dbReference type="AlphaFoldDB" id="A0A5J4PNQ6"/>
<comment type="caution">
    <text evidence="1">The sequence shown here is derived from an EMBL/GenBank/DDBJ whole genome shotgun (WGS) entry which is preliminary data.</text>
</comment>
<dbReference type="InterPro" id="IPR020018">
    <property type="entry name" value="Motility-assoc_lipoprot_GldH"/>
</dbReference>
<reference evidence="1" key="1">
    <citation type="submission" date="2019-03" db="EMBL/GenBank/DDBJ databases">
        <title>Single cell metagenomics reveals metabolic interactions within the superorganism composed of flagellate Streblomastix strix and complex community of Bacteroidetes bacteria on its surface.</title>
        <authorList>
            <person name="Treitli S.C."/>
            <person name="Kolisko M."/>
            <person name="Husnik F."/>
            <person name="Keeling P."/>
            <person name="Hampl V."/>
        </authorList>
    </citation>
    <scope>NUCLEOTIDE SEQUENCE</scope>
    <source>
        <strain evidence="1">STM</strain>
    </source>
</reference>
<accession>A0A5J4PNQ6</accession>
<name>A0A5J4PNQ6_9ZZZZ</name>
<gene>
    <name evidence="1" type="ORF">EZS27_038196</name>
</gene>
<dbReference type="Pfam" id="PF14109">
    <property type="entry name" value="GldH_lipo"/>
    <property type="match status" value="1"/>
</dbReference>
<dbReference type="NCBIfam" id="TIGR03511">
    <property type="entry name" value="GldH_lipo"/>
    <property type="match status" value="1"/>
</dbReference>
<dbReference type="EMBL" id="SNRY01007390">
    <property type="protein sequence ID" value="KAA6310511.1"/>
    <property type="molecule type" value="Genomic_DNA"/>
</dbReference>
<organism evidence="1">
    <name type="scientific">termite gut metagenome</name>
    <dbReference type="NCBI Taxonomy" id="433724"/>
    <lineage>
        <taxon>unclassified sequences</taxon>
        <taxon>metagenomes</taxon>
        <taxon>organismal metagenomes</taxon>
    </lineage>
</organism>
<evidence type="ECO:0000313" key="1">
    <source>
        <dbReference type="EMBL" id="KAA6310511.1"/>
    </source>
</evidence>
<sequence length="161" mass="18755">MKYLLKNSICWFVVTLVITAACTNNITYHSFQDVPEEGWNKNNAFFSNVQITDSVSTSYHLYVQIRCHNNYPYQNLLLFVSHNLQDSSIIVTDTIRYMLTGEYKRWTEKGGGSLFQKTFNEKDFTVHYPGTRTIKISHGMQDEILTGINDIGIWIERIEQK</sequence>
<dbReference type="PROSITE" id="PS51257">
    <property type="entry name" value="PROKAR_LIPOPROTEIN"/>
    <property type="match status" value="1"/>
</dbReference>
<keyword evidence="1" id="KW-0449">Lipoprotein</keyword>
<proteinExistence type="predicted"/>